<protein>
    <submittedName>
        <fullName evidence="1">Uncharacterized protein</fullName>
    </submittedName>
</protein>
<dbReference type="AlphaFoldDB" id="A0A3G8Y8Y0"/>
<dbReference type="EMBL" id="CP034183">
    <property type="protein sequence ID" value="AZI41410.1"/>
    <property type="molecule type" value="Genomic_DNA"/>
</dbReference>
<sequence length="107" mass="12594">MNSERLLKDHNGTIGMFRSVFTETVGRNYNDDRILSVESAEFLIKAHEEKGKNSWYFEHYEITQEEQNYFDEIMLDYLGSLRSWIRESAEPSDVDAGITTFFAQVFH</sequence>
<name>A0A3G8Y8Y0_9DEIO</name>
<proteinExistence type="predicted"/>
<reference evidence="1 2" key="1">
    <citation type="submission" date="2018-11" db="EMBL/GenBank/DDBJ databases">
        <title>Deinococcus shelandsis sp. nov., isolated from South Shetland Islands soil of Antarctica.</title>
        <authorList>
            <person name="Tian J."/>
        </authorList>
    </citation>
    <scope>NUCLEOTIDE SEQUENCE [LARGE SCALE GENOMIC DNA]</scope>
    <source>
        <strain evidence="1 2">S14-83T</strain>
    </source>
</reference>
<evidence type="ECO:0000313" key="2">
    <source>
        <dbReference type="Proteomes" id="UP000276417"/>
    </source>
</evidence>
<dbReference type="Proteomes" id="UP000276417">
    <property type="component" value="Chromosome 1"/>
</dbReference>
<dbReference type="RefSeq" id="WP_124867124.1">
    <property type="nucleotide sequence ID" value="NZ_CP034183.1"/>
</dbReference>
<gene>
    <name evidence="1" type="ORF">EHF33_00455</name>
</gene>
<evidence type="ECO:0000313" key="1">
    <source>
        <dbReference type="EMBL" id="AZI41410.1"/>
    </source>
</evidence>
<keyword evidence="2" id="KW-1185">Reference proteome</keyword>
<accession>A0A3G8Y8Y0</accession>
<organism evidence="1 2">
    <name type="scientific">Deinococcus psychrotolerans</name>
    <dbReference type="NCBI Taxonomy" id="2489213"/>
    <lineage>
        <taxon>Bacteria</taxon>
        <taxon>Thermotogati</taxon>
        <taxon>Deinococcota</taxon>
        <taxon>Deinococci</taxon>
        <taxon>Deinococcales</taxon>
        <taxon>Deinococcaceae</taxon>
        <taxon>Deinococcus</taxon>
    </lineage>
</organism>
<dbReference type="KEGG" id="dph:EHF33_00455"/>